<dbReference type="GO" id="GO:0006508">
    <property type="term" value="P:proteolysis"/>
    <property type="evidence" value="ECO:0007669"/>
    <property type="project" value="UniProtKB-KW"/>
</dbReference>
<dbReference type="NCBIfam" id="TIGR02841">
    <property type="entry name" value="spore_YyaC"/>
    <property type="match status" value="1"/>
</dbReference>
<name>A0A7X2T1J0_9CLOT</name>
<dbReference type="RefSeq" id="WP_154531563.1">
    <property type="nucleotide sequence ID" value="NZ_VULX01000013.1"/>
</dbReference>
<proteinExistence type="predicted"/>
<dbReference type="Pfam" id="PF06866">
    <property type="entry name" value="DUF1256"/>
    <property type="match status" value="1"/>
</dbReference>
<dbReference type="EMBL" id="VULX01000013">
    <property type="protein sequence ID" value="MSR91667.1"/>
    <property type="molecule type" value="Genomic_DNA"/>
</dbReference>
<reference evidence="1 2" key="1">
    <citation type="submission" date="2019-08" db="EMBL/GenBank/DDBJ databases">
        <title>In-depth cultivation of the pig gut microbiome towards novel bacterial diversity and tailored functional studies.</title>
        <authorList>
            <person name="Wylensek D."/>
            <person name="Hitch T.C.A."/>
            <person name="Clavel T."/>
        </authorList>
    </citation>
    <scope>NUCLEOTIDE SEQUENCE [LARGE SCALE GENOMIC DNA]</scope>
    <source>
        <strain evidence="1 2">WCA-383-APC-5B</strain>
    </source>
</reference>
<evidence type="ECO:0000313" key="2">
    <source>
        <dbReference type="Proteomes" id="UP000460287"/>
    </source>
</evidence>
<keyword evidence="2" id="KW-1185">Reference proteome</keyword>
<comment type="caution">
    <text evidence="1">The sequence shown here is derived from an EMBL/GenBank/DDBJ whole genome shotgun (WGS) entry which is preliminary data.</text>
</comment>
<accession>A0A7X2T1J0</accession>
<evidence type="ECO:0000313" key="1">
    <source>
        <dbReference type="EMBL" id="MSR91667.1"/>
    </source>
</evidence>
<gene>
    <name evidence="1" type="primary">yyaC</name>
    <name evidence="1" type="ORF">FYJ33_09710</name>
</gene>
<organism evidence="1 2">
    <name type="scientific">Inconstantimicrobium porci</name>
    <dbReference type="NCBI Taxonomy" id="2652291"/>
    <lineage>
        <taxon>Bacteria</taxon>
        <taxon>Bacillati</taxon>
        <taxon>Bacillota</taxon>
        <taxon>Clostridia</taxon>
        <taxon>Eubacteriales</taxon>
        <taxon>Clostridiaceae</taxon>
        <taxon>Inconstantimicrobium</taxon>
    </lineage>
</organism>
<sequence>MSKFIIESNMQNSFLTLGKYLVDKVTPILKTNSDLIFLCIGSDRCTGDSLGPLVGDKIQFLSSNNVYVYGNLESTVNATNLDNVLTTIRSNHVNPYIIAIDASLGNSADIGKIIINDEPLYPGKALNKNLPSIGNISIVGIVNISSHFQFTTLQNTRLYTVMKIANTIAKGISYFSLKQNYDDNCLSNM</sequence>
<dbReference type="InterPro" id="IPR023430">
    <property type="entry name" value="Pept_HybD-like_dom_sf"/>
</dbReference>
<keyword evidence="1" id="KW-0378">Hydrolase</keyword>
<dbReference type="AlphaFoldDB" id="A0A7X2T1J0"/>
<dbReference type="Proteomes" id="UP000460287">
    <property type="component" value="Unassembled WGS sequence"/>
</dbReference>
<protein>
    <submittedName>
        <fullName evidence="1">Spore protease YyaC</fullName>
    </submittedName>
</protein>
<dbReference type="SUPFAM" id="SSF53163">
    <property type="entry name" value="HybD-like"/>
    <property type="match status" value="1"/>
</dbReference>
<dbReference type="InterPro" id="IPR009665">
    <property type="entry name" value="YyaC"/>
</dbReference>
<keyword evidence="1" id="KW-0645">Protease</keyword>
<dbReference type="GO" id="GO:0008233">
    <property type="term" value="F:peptidase activity"/>
    <property type="evidence" value="ECO:0007669"/>
    <property type="project" value="UniProtKB-KW"/>
</dbReference>